<keyword evidence="6" id="KW-0807">Transducer</keyword>
<evidence type="ECO:0000256" key="5">
    <source>
        <dbReference type="ARBA" id="ARBA00023136"/>
    </source>
</evidence>
<dbReference type="GO" id="GO:0007165">
    <property type="term" value="P:signal transduction"/>
    <property type="evidence" value="ECO:0007669"/>
    <property type="project" value="UniProtKB-KW"/>
</dbReference>
<feature type="transmembrane region" description="Helical" evidence="6">
    <location>
        <begin position="167"/>
        <end position="199"/>
    </location>
</feature>
<evidence type="ECO:0000313" key="8">
    <source>
        <dbReference type="RefSeq" id="XP_011210746.2"/>
    </source>
</evidence>
<comment type="caution">
    <text evidence="6">Lacks conserved residue(s) required for the propagation of feature annotation.</text>
</comment>
<reference evidence="7" key="1">
    <citation type="submission" date="2025-05" db="UniProtKB">
        <authorList>
            <consortium name="RefSeq"/>
        </authorList>
    </citation>
    <scope>NUCLEOTIDE SEQUENCE [LARGE SCALE GENOMIC DNA]</scope>
</reference>
<gene>
    <name evidence="8" type="primary">LOC105231251</name>
</gene>
<feature type="transmembrane region" description="Helical" evidence="6">
    <location>
        <begin position="254"/>
        <end position="275"/>
    </location>
</feature>
<evidence type="ECO:0000256" key="2">
    <source>
        <dbReference type="ARBA" id="ARBA00022475"/>
    </source>
</evidence>
<keyword evidence="6" id="KW-0675">Receptor</keyword>
<reference evidence="8" key="2">
    <citation type="submission" date="2025-08" db="UniProtKB">
        <authorList>
            <consortium name="RefSeq"/>
        </authorList>
    </citation>
    <scope>IDENTIFICATION</scope>
    <source>
        <tissue evidence="8">Adult</tissue>
    </source>
</reference>
<dbReference type="OrthoDB" id="8067175at2759"/>
<dbReference type="KEGG" id="bdr:105231251"/>
<feature type="transmembrane region" description="Helical" evidence="6">
    <location>
        <begin position="43"/>
        <end position="61"/>
    </location>
</feature>
<dbReference type="GeneID" id="105231251"/>
<keyword evidence="3 6" id="KW-0812">Transmembrane</keyword>
<sequence>MRARLRRRFTDLILRATIYSANVLAILPFRYNKTKRRVESSKLLLKYTISINVIILFLLIWTRPTKDRLNVDILQRKPIVALVNYLNFYGTIYTIVLIMWTNWRDRKSLLDFFNTCLIMESECFRIYSELKRECEAFDNYIIWKAVLTLLQNASFINTVYDFRGFSWVAQVLLIIFTYFLLNMLLVTIQLFIICILFQYRCFWVLNRRLQHLVEVELKQSGREHIKAEINMLAGIYMRLLGIFRRCTNMYEQQALLMVAVLTGANILSLFFAKLIWTGKVMEMSVWSICDNLQMVLINVVDFWLTITICELTVNTSRITANLLRNFNDFRRLDKYLERNVSWRRDLQKVMCYINFTYF</sequence>
<keyword evidence="4 6" id="KW-1133">Transmembrane helix</keyword>
<accession>A0A6I9VD99</accession>
<evidence type="ECO:0000313" key="7">
    <source>
        <dbReference type="Proteomes" id="UP001652620"/>
    </source>
</evidence>
<dbReference type="Proteomes" id="UP001652620">
    <property type="component" value="Chromosome 1"/>
</dbReference>
<dbReference type="GO" id="GO:0050909">
    <property type="term" value="P:sensory perception of taste"/>
    <property type="evidence" value="ECO:0007669"/>
    <property type="project" value="InterPro"/>
</dbReference>
<evidence type="ECO:0000256" key="1">
    <source>
        <dbReference type="ARBA" id="ARBA00004651"/>
    </source>
</evidence>
<dbReference type="FunCoup" id="A0A6I9VD99">
    <property type="interactions" value="42"/>
</dbReference>
<dbReference type="AlphaFoldDB" id="A0A6I9VD99"/>
<feature type="transmembrane region" description="Helical" evidence="6">
    <location>
        <begin position="82"/>
        <end position="103"/>
    </location>
</feature>
<comment type="subcellular location">
    <subcellularLocation>
        <location evidence="1 6">Cell membrane</location>
        <topology evidence="1 6">Multi-pass membrane protein</topology>
    </subcellularLocation>
</comment>
<dbReference type="RefSeq" id="XP_011210746.2">
    <property type="nucleotide sequence ID" value="XM_011212444.2"/>
</dbReference>
<dbReference type="GO" id="GO:0005886">
    <property type="term" value="C:plasma membrane"/>
    <property type="evidence" value="ECO:0007669"/>
    <property type="project" value="UniProtKB-SubCell"/>
</dbReference>
<evidence type="ECO:0000256" key="3">
    <source>
        <dbReference type="ARBA" id="ARBA00022692"/>
    </source>
</evidence>
<name>A0A6I9VD99_BACDO</name>
<keyword evidence="5 6" id="KW-0472">Membrane</keyword>
<keyword evidence="7" id="KW-1185">Reference proteome</keyword>
<dbReference type="Pfam" id="PF08395">
    <property type="entry name" value="7tm_7"/>
    <property type="match status" value="1"/>
</dbReference>
<keyword evidence="2 6" id="KW-1003">Cell membrane</keyword>
<protein>
    <recommendedName>
        <fullName evidence="6">Gustatory receptor</fullName>
    </recommendedName>
</protein>
<comment type="similarity">
    <text evidence="6">Belongs to the insect chemoreceptor superfamily. Gustatory receptor (GR) family.</text>
</comment>
<dbReference type="InParanoid" id="A0A6I9VD99"/>
<comment type="function">
    <text evidence="6">Gustatory receptor which mediates acceptance or avoidance behavior, depending on its substrates.</text>
</comment>
<evidence type="ECO:0000256" key="6">
    <source>
        <dbReference type="RuleBase" id="RU363108"/>
    </source>
</evidence>
<dbReference type="InterPro" id="IPR013604">
    <property type="entry name" value="7TM_chemorcpt"/>
</dbReference>
<feature type="transmembrane region" description="Helical" evidence="6">
    <location>
        <begin position="12"/>
        <end position="31"/>
    </location>
</feature>
<proteinExistence type="inferred from homology"/>
<feature type="transmembrane region" description="Helical" evidence="6">
    <location>
        <begin position="295"/>
        <end position="313"/>
    </location>
</feature>
<evidence type="ECO:0000256" key="4">
    <source>
        <dbReference type="ARBA" id="ARBA00022989"/>
    </source>
</evidence>
<organism evidence="7 8">
    <name type="scientific">Bactrocera dorsalis</name>
    <name type="common">Oriental fruit fly</name>
    <name type="synonym">Dacus dorsalis</name>
    <dbReference type="NCBI Taxonomy" id="27457"/>
    <lineage>
        <taxon>Eukaryota</taxon>
        <taxon>Metazoa</taxon>
        <taxon>Ecdysozoa</taxon>
        <taxon>Arthropoda</taxon>
        <taxon>Hexapoda</taxon>
        <taxon>Insecta</taxon>
        <taxon>Pterygota</taxon>
        <taxon>Neoptera</taxon>
        <taxon>Endopterygota</taxon>
        <taxon>Diptera</taxon>
        <taxon>Brachycera</taxon>
        <taxon>Muscomorpha</taxon>
        <taxon>Tephritoidea</taxon>
        <taxon>Tephritidae</taxon>
        <taxon>Bactrocera</taxon>
        <taxon>Bactrocera</taxon>
    </lineage>
</organism>